<dbReference type="InterPro" id="IPR038446">
    <property type="entry name" value="CEBP_ZZ_sf"/>
</dbReference>
<protein>
    <submittedName>
        <fullName evidence="1">AlNc14C60G4433 protein</fullName>
    </submittedName>
</protein>
<dbReference type="EMBL" id="FR824105">
    <property type="protein sequence ID" value="CCA18973.1"/>
    <property type="molecule type" value="Genomic_DNA"/>
</dbReference>
<organism evidence="1">
    <name type="scientific">Albugo laibachii Nc14</name>
    <dbReference type="NCBI Taxonomy" id="890382"/>
    <lineage>
        <taxon>Eukaryota</taxon>
        <taxon>Sar</taxon>
        <taxon>Stramenopiles</taxon>
        <taxon>Oomycota</taxon>
        <taxon>Peronosporomycetes</taxon>
        <taxon>Albuginales</taxon>
        <taxon>Albuginaceae</taxon>
        <taxon>Albugo</taxon>
    </lineage>
</organism>
<dbReference type="AlphaFoldDB" id="F0WCQ2"/>
<accession>F0WCQ2</accession>
<reference evidence="1" key="2">
    <citation type="submission" date="2011-02" db="EMBL/GenBank/DDBJ databases">
        <authorList>
            <person name="MacLean D."/>
        </authorList>
    </citation>
    <scope>NUCLEOTIDE SEQUENCE</scope>
</reference>
<reference evidence="1" key="1">
    <citation type="journal article" date="2011" name="PLoS Biol.">
        <title>Gene gain and loss during evolution of obligate parasitism in the white rust pathogen of Arabidopsis thaliana.</title>
        <authorList>
            <person name="Kemen E."/>
            <person name="Gardiner A."/>
            <person name="Schultz-Larsen T."/>
            <person name="Kemen A.C."/>
            <person name="Balmuth A.L."/>
            <person name="Robert-Seilaniantz A."/>
            <person name="Bailey K."/>
            <person name="Holub E."/>
            <person name="Studholme D.J."/>
            <person name="Maclean D."/>
            <person name="Jones J.D."/>
        </authorList>
    </citation>
    <scope>NUCLEOTIDE SEQUENCE</scope>
</reference>
<sequence length="358" mass="40685">MRHNGDLKIDVRFIELAIYLVALESSKRYVTIHSFRLDAVMSGYTQALKYKSELRVQQKFSVTPQSHRLQMLGEADSLSKCVSRGKNTEAKPKDDVREIDQPFMSHEDTSNTGRARNTRKLPQWAEKPEFTQCNAGPIDSSIATSAHEAKMARLESLRRHNALRKSNSASKINRMIPTNLQNTSLHLVGEAQKTGRILPPDADQVKREDKPIESDLLIDHKNENSEERVLVCGNCTIIEAELWCAICFQVYCRSCWTEIHRNSVDFSSFSFPHFNKTDLEHPLAPEIYPLRPNQKCLPFGFMHLRVEPLNKTRSSTNRRENVYCTAKSRNRPSTRFAASKSLPSLDGIGIALSNSLTL</sequence>
<evidence type="ECO:0000313" key="1">
    <source>
        <dbReference type="EMBL" id="CCA18973.1"/>
    </source>
</evidence>
<dbReference type="HOGENOM" id="CLU_774799_0_0_1"/>
<name>F0WCQ2_9STRA</name>
<dbReference type="Gene3D" id="4.10.640.40">
    <property type="entry name" value="Cytoplasmic polyadenylation element-binding protein, ZZ domain"/>
    <property type="match status" value="1"/>
</dbReference>
<dbReference type="CDD" id="cd19757">
    <property type="entry name" value="Bbox1"/>
    <property type="match status" value="1"/>
</dbReference>
<proteinExistence type="predicted"/>
<gene>
    <name evidence="1" type="primary">AlNc14C60G4433</name>
    <name evidence="1" type="ORF">ALNC14_051160</name>
</gene>